<feature type="site" description="Important for catalytic activity" evidence="7">
    <location>
        <position position="232"/>
    </location>
</feature>
<gene>
    <name evidence="9" type="primary">xthA</name>
    <name evidence="9" type="ORF">NFC81_07520</name>
</gene>
<sequence length="271" mass="31122">MRIISFNINGLRARLHQLEAIIARWSPDVLCLQEIKVHDDQFPLEAITALGYSVIYNGQKGHYGVATLSKLPGNLLAKRFPQEDEDAQRRLIISEHVSDSGKTVTVINGYFPQGESRDHPTKFPLKVDFYRNLQSWLQERHTPDDHVVILGDFNIAPEDHDIGIGEINMKRWLRTGKCAFLPEEREWFGLLKAWGLTDSFRLHHPDVSDRFSWFDYRSRGFEDEPKRGLRIDTLMVTAPMAAQCTASGVDYDTRSMEKPSDHAPVWGDYNI</sequence>
<evidence type="ECO:0000256" key="4">
    <source>
        <dbReference type="ARBA" id="ARBA00022842"/>
    </source>
</evidence>
<dbReference type="Pfam" id="PF03372">
    <property type="entry name" value="Exo_endo_phos"/>
    <property type="match status" value="1"/>
</dbReference>
<feature type="domain" description="Endonuclease/exonuclease/phosphatase" evidence="8">
    <location>
        <begin position="4"/>
        <end position="262"/>
    </location>
</feature>
<dbReference type="PROSITE" id="PS00726">
    <property type="entry name" value="AP_NUCLEASE_F1_1"/>
    <property type="match status" value="1"/>
</dbReference>
<protein>
    <submittedName>
        <fullName evidence="9">Exodeoxyribonuclease III</fullName>
        <ecNumber evidence="9">3.1.11.2</ecNumber>
    </submittedName>
</protein>
<dbReference type="NCBIfam" id="NF008733">
    <property type="entry name" value="PRK11756.1"/>
    <property type="match status" value="1"/>
</dbReference>
<dbReference type="NCBIfam" id="TIGR00195">
    <property type="entry name" value="exoDNase_III"/>
    <property type="match status" value="1"/>
</dbReference>
<dbReference type="CDD" id="cd09086">
    <property type="entry name" value="ExoIII-like_AP-endo"/>
    <property type="match status" value="1"/>
</dbReference>
<dbReference type="InterPro" id="IPR004808">
    <property type="entry name" value="AP_endonuc_1"/>
</dbReference>
<dbReference type="EMBL" id="CP101717">
    <property type="protein sequence ID" value="WLD59623.1"/>
    <property type="molecule type" value="Genomic_DNA"/>
</dbReference>
<feature type="active site" description="Proton acceptor" evidence="5">
    <location>
        <position position="262"/>
    </location>
</feature>
<feature type="site" description="Interaction with DNA substrate" evidence="7">
    <location>
        <position position="262"/>
    </location>
</feature>
<feature type="binding site" evidence="6">
    <location>
        <position position="7"/>
    </location>
    <ligand>
        <name>Mg(2+)</name>
        <dbReference type="ChEBI" id="CHEBI:18420"/>
        <label>1</label>
    </ligand>
</feature>
<dbReference type="InterPro" id="IPR036691">
    <property type="entry name" value="Endo/exonu/phosph_ase_sf"/>
</dbReference>
<dbReference type="PROSITE" id="PS51435">
    <property type="entry name" value="AP_NUCLEASE_F1_4"/>
    <property type="match status" value="1"/>
</dbReference>
<keyword evidence="6" id="KW-0464">Manganese</keyword>
<feature type="site" description="Transition state stabilizer" evidence="7">
    <location>
        <position position="154"/>
    </location>
</feature>
<dbReference type="RefSeq" id="WP_304996915.1">
    <property type="nucleotide sequence ID" value="NZ_CP101717.1"/>
</dbReference>
<dbReference type="GO" id="GO:0008311">
    <property type="term" value="F:double-stranded DNA 3'-5' DNA exonuclease activity"/>
    <property type="evidence" value="ECO:0007669"/>
    <property type="project" value="UniProtKB-EC"/>
</dbReference>
<comment type="cofactor">
    <cofactor evidence="6">
        <name>Mg(2+)</name>
        <dbReference type="ChEBI" id="CHEBI:18420"/>
    </cofactor>
    <cofactor evidence="6">
        <name>Mn(2+)</name>
        <dbReference type="ChEBI" id="CHEBI:29035"/>
    </cofactor>
    <text evidence="6">Probably binds two magnesium or manganese ions per subunit.</text>
</comment>
<evidence type="ECO:0000313" key="9">
    <source>
        <dbReference type="EMBL" id="WLD59623.1"/>
    </source>
</evidence>
<dbReference type="EC" id="3.1.11.2" evidence="9"/>
<keyword evidence="4 6" id="KW-0460">Magnesium</keyword>
<proteinExistence type="inferred from homology"/>
<evidence type="ECO:0000256" key="1">
    <source>
        <dbReference type="ARBA" id="ARBA00007092"/>
    </source>
</evidence>
<evidence type="ECO:0000256" key="3">
    <source>
        <dbReference type="ARBA" id="ARBA00022801"/>
    </source>
</evidence>
<dbReference type="InterPro" id="IPR020847">
    <property type="entry name" value="AP_endonuclease_F1_BS"/>
</dbReference>
<dbReference type="GO" id="GO:0006281">
    <property type="term" value="P:DNA repair"/>
    <property type="evidence" value="ECO:0007669"/>
    <property type="project" value="InterPro"/>
</dbReference>
<feature type="binding site" evidence="6">
    <location>
        <position position="152"/>
    </location>
    <ligand>
        <name>Mg(2+)</name>
        <dbReference type="ChEBI" id="CHEBI:18420"/>
        <label>1</label>
    </ligand>
</feature>
<dbReference type="AlphaFoldDB" id="A0AB38YKD4"/>
<dbReference type="InterPro" id="IPR037493">
    <property type="entry name" value="ExoIII-like"/>
</dbReference>
<dbReference type="GO" id="GO:0046872">
    <property type="term" value="F:metal ion binding"/>
    <property type="evidence" value="ECO:0007669"/>
    <property type="project" value="UniProtKB-KW"/>
</dbReference>
<comment type="similarity">
    <text evidence="1">Belongs to the DNA repair enzymes AP/ExoA family.</text>
</comment>
<dbReference type="Gene3D" id="3.60.10.10">
    <property type="entry name" value="Endonuclease/exonuclease/phosphatase"/>
    <property type="match status" value="1"/>
</dbReference>
<evidence type="ECO:0000256" key="7">
    <source>
        <dbReference type="PIRSR" id="PIRSR604808-3"/>
    </source>
</evidence>
<evidence type="ECO:0000256" key="5">
    <source>
        <dbReference type="PIRSR" id="PIRSR604808-1"/>
    </source>
</evidence>
<dbReference type="GO" id="GO:0003677">
    <property type="term" value="F:DNA binding"/>
    <property type="evidence" value="ECO:0007669"/>
    <property type="project" value="InterPro"/>
</dbReference>
<feature type="active site" evidence="5">
    <location>
        <position position="110"/>
    </location>
</feature>
<evidence type="ECO:0000256" key="6">
    <source>
        <dbReference type="PIRSR" id="PIRSR604808-2"/>
    </source>
</evidence>
<dbReference type="SUPFAM" id="SSF56219">
    <property type="entry name" value="DNase I-like"/>
    <property type="match status" value="1"/>
</dbReference>
<feature type="binding site" evidence="6">
    <location>
        <position position="154"/>
    </location>
    <ligand>
        <name>Mg(2+)</name>
        <dbReference type="ChEBI" id="CHEBI:18420"/>
        <label>1</label>
    </ligand>
</feature>
<evidence type="ECO:0000256" key="2">
    <source>
        <dbReference type="ARBA" id="ARBA00022723"/>
    </source>
</evidence>
<dbReference type="InterPro" id="IPR005135">
    <property type="entry name" value="Endo/exonuclease/phosphatase"/>
</dbReference>
<feature type="active site" description="Proton donor/acceptor" evidence="5">
    <location>
        <position position="152"/>
    </location>
</feature>
<dbReference type="PANTHER" id="PTHR43250">
    <property type="entry name" value="EXODEOXYRIBONUCLEASE III"/>
    <property type="match status" value="1"/>
</dbReference>
<keyword evidence="3 9" id="KW-0378">Hydrolase</keyword>
<feature type="binding site" evidence="6">
    <location>
        <position position="261"/>
    </location>
    <ligand>
        <name>Mg(2+)</name>
        <dbReference type="ChEBI" id="CHEBI:18420"/>
        <label>1</label>
    </ligand>
</feature>
<dbReference type="NCBIfam" id="TIGR00633">
    <property type="entry name" value="xth"/>
    <property type="match status" value="1"/>
</dbReference>
<dbReference type="GO" id="GO:0004519">
    <property type="term" value="F:endonuclease activity"/>
    <property type="evidence" value="ECO:0007669"/>
    <property type="project" value="InterPro"/>
</dbReference>
<reference evidence="9" key="1">
    <citation type="submission" date="2022-07" db="EMBL/GenBank/DDBJ databases">
        <title>Complete genome sequence of Salinispirillum sp. LH10-3-1 capable of multiple carbohydrate inversion isolated from a soda lake.</title>
        <authorList>
            <person name="Liu J."/>
            <person name="Zhai Y."/>
            <person name="Zhang H."/>
            <person name="Yang H."/>
            <person name="Qu J."/>
            <person name="Li J."/>
        </authorList>
    </citation>
    <scope>NUCLEOTIDE SEQUENCE</scope>
    <source>
        <strain evidence="9">LH 10-3-1</strain>
    </source>
</reference>
<feature type="binding site" evidence="6">
    <location>
        <position position="262"/>
    </location>
    <ligand>
        <name>Mg(2+)</name>
        <dbReference type="ChEBI" id="CHEBI:18420"/>
        <label>1</label>
    </ligand>
</feature>
<keyword evidence="2 6" id="KW-0479">Metal-binding</keyword>
<organism evidence="9">
    <name type="scientific">Salinispirillum sp. LH 10-3-1</name>
    <dbReference type="NCBI Taxonomy" id="2952525"/>
    <lineage>
        <taxon>Bacteria</taxon>
        <taxon>Pseudomonadati</taxon>
        <taxon>Pseudomonadota</taxon>
        <taxon>Gammaproteobacteria</taxon>
        <taxon>Oceanospirillales</taxon>
        <taxon>Saccharospirillaceae</taxon>
        <taxon>Salinispirillum</taxon>
    </lineage>
</organism>
<name>A0AB38YKD4_9GAMM</name>
<accession>A0AB38YKD4</accession>
<feature type="binding site" evidence="6">
    <location>
        <position position="34"/>
    </location>
    <ligand>
        <name>Mg(2+)</name>
        <dbReference type="ChEBI" id="CHEBI:18420"/>
        <label>1</label>
    </ligand>
</feature>
<dbReference type="PANTHER" id="PTHR43250:SF2">
    <property type="entry name" value="EXODEOXYRIBONUCLEASE III"/>
    <property type="match status" value="1"/>
</dbReference>
<evidence type="ECO:0000259" key="8">
    <source>
        <dbReference type="Pfam" id="PF03372"/>
    </source>
</evidence>